<dbReference type="SUPFAM" id="SSF56655">
    <property type="entry name" value="Carbohydrate phosphatase"/>
    <property type="match status" value="1"/>
</dbReference>
<keyword evidence="2" id="KW-1185">Reference proteome</keyword>
<dbReference type="Gene3D" id="3.40.190.80">
    <property type="match status" value="1"/>
</dbReference>
<dbReference type="EMBL" id="CP107020">
    <property type="protein sequence ID" value="UYG16630.1"/>
    <property type="molecule type" value="Genomic_DNA"/>
</dbReference>
<dbReference type="Pfam" id="PF00459">
    <property type="entry name" value="Inositol_P"/>
    <property type="match status" value="1"/>
</dbReference>
<dbReference type="Gene3D" id="3.30.540.10">
    <property type="entry name" value="Fructose-1,6-Bisphosphatase, subunit A, domain 1"/>
    <property type="match status" value="1"/>
</dbReference>
<dbReference type="PRINTS" id="PR00377">
    <property type="entry name" value="IMPHPHTASES"/>
</dbReference>
<dbReference type="Proteomes" id="UP001164305">
    <property type="component" value="Chromosome"/>
</dbReference>
<evidence type="ECO:0008006" key="3">
    <source>
        <dbReference type="Google" id="ProtNLM"/>
    </source>
</evidence>
<protein>
    <recommendedName>
        <fullName evidence="3">Myo-inositol-1(Or 4)-monophosphatase</fullName>
    </recommendedName>
</protein>
<evidence type="ECO:0000313" key="2">
    <source>
        <dbReference type="Proteomes" id="UP001164305"/>
    </source>
</evidence>
<evidence type="ECO:0000313" key="1">
    <source>
        <dbReference type="EMBL" id="UYG16630.1"/>
    </source>
</evidence>
<dbReference type="InterPro" id="IPR000760">
    <property type="entry name" value="Inositol_monophosphatase-like"/>
</dbReference>
<dbReference type="RefSeq" id="WP_263593843.1">
    <property type="nucleotide sequence ID" value="NZ_CP107020.1"/>
</dbReference>
<proteinExistence type="predicted"/>
<gene>
    <name evidence="1" type="ORF">BRM3_13675</name>
</gene>
<organism evidence="1 2">
    <name type="scientific">Brachybacterium huguangmaarense</name>
    <dbReference type="NCBI Taxonomy" id="1652028"/>
    <lineage>
        <taxon>Bacteria</taxon>
        <taxon>Bacillati</taxon>
        <taxon>Actinomycetota</taxon>
        <taxon>Actinomycetes</taxon>
        <taxon>Micrococcales</taxon>
        <taxon>Dermabacteraceae</taxon>
        <taxon>Brachybacterium</taxon>
    </lineage>
</organism>
<accession>A0ABY6G0A8</accession>
<name>A0ABY6G0A8_9MICO</name>
<reference evidence="1" key="1">
    <citation type="submission" date="2022-10" db="EMBL/GenBank/DDBJ databases">
        <title>Whole-Genome Sequencing of Brachybacterium huguangmaarense BRM-3, Isolated from Betula schmidtii.</title>
        <authorList>
            <person name="Haam D."/>
        </authorList>
    </citation>
    <scope>NUCLEOTIDE SEQUENCE</scope>
    <source>
        <strain evidence="1">BRM-3</strain>
    </source>
</reference>
<dbReference type="PANTHER" id="PTHR20854">
    <property type="entry name" value="INOSITOL MONOPHOSPHATASE"/>
    <property type="match status" value="1"/>
</dbReference>
<sequence>MTSDTDLLRILSDSLRRAAPRVSRPDHRFTTEDELFASLAANDGAVTDSLRPALLKALPGSQWTSEEHDEGPMPAGDWWVVDPVGGNLNALQGMPDWNIGVSLVRDGRAVLAALFAPAVEEMFTAIAGAGAWLNGTALAVSAKTDLRLALTGTGQARPLSDPADLDLRSRAIGAMMTQALAVRQSIPVGQHLTHVAAGRSDVHRQFENLRSHIAPVLIAREAGATVTDLDGADWTIESEGYIAAAPGVHAAALDVLRSVR</sequence>
<dbReference type="PANTHER" id="PTHR20854:SF4">
    <property type="entry name" value="INOSITOL-1-MONOPHOSPHATASE-RELATED"/>
    <property type="match status" value="1"/>
</dbReference>